<organism evidence="1 2">
    <name type="scientific">Bugula neritina</name>
    <name type="common">Brown bryozoan</name>
    <name type="synonym">Sertularia neritina</name>
    <dbReference type="NCBI Taxonomy" id="10212"/>
    <lineage>
        <taxon>Eukaryota</taxon>
        <taxon>Metazoa</taxon>
        <taxon>Spiralia</taxon>
        <taxon>Lophotrochozoa</taxon>
        <taxon>Bryozoa</taxon>
        <taxon>Gymnolaemata</taxon>
        <taxon>Cheilostomatida</taxon>
        <taxon>Flustrina</taxon>
        <taxon>Buguloidea</taxon>
        <taxon>Bugulidae</taxon>
        <taxon>Bugula</taxon>
    </lineage>
</organism>
<proteinExistence type="predicted"/>
<name>A0A7J7JHM8_BUGNE</name>
<dbReference type="AlphaFoldDB" id="A0A7J7JHM8"/>
<gene>
    <name evidence="1" type="ORF">EB796_016031</name>
</gene>
<dbReference type="EMBL" id="VXIV02002437">
    <property type="protein sequence ID" value="KAF6025780.1"/>
    <property type="molecule type" value="Genomic_DNA"/>
</dbReference>
<keyword evidence="2" id="KW-1185">Reference proteome</keyword>
<evidence type="ECO:0000313" key="2">
    <source>
        <dbReference type="Proteomes" id="UP000593567"/>
    </source>
</evidence>
<accession>A0A7J7JHM8</accession>
<dbReference type="Proteomes" id="UP000593567">
    <property type="component" value="Unassembled WGS sequence"/>
</dbReference>
<sequence>MYAISAQHSCDDTGLARSSWLGSTQLLSKHEPPDLLDLDPEFLSTLNLPRTSTDSLENEPNAMENWQMNEVFQDISVMLDVSQFPGLSSY</sequence>
<protein>
    <submittedName>
        <fullName evidence="1">Uncharacterized protein</fullName>
    </submittedName>
</protein>
<comment type="caution">
    <text evidence="1">The sequence shown here is derived from an EMBL/GenBank/DDBJ whole genome shotgun (WGS) entry which is preliminary data.</text>
</comment>
<evidence type="ECO:0000313" key="1">
    <source>
        <dbReference type="EMBL" id="KAF6025780.1"/>
    </source>
</evidence>
<reference evidence="1" key="1">
    <citation type="submission" date="2020-06" db="EMBL/GenBank/DDBJ databases">
        <title>Draft genome of Bugula neritina, a colonial animal packing powerful symbionts and potential medicines.</title>
        <authorList>
            <person name="Rayko M."/>
        </authorList>
    </citation>
    <scope>NUCLEOTIDE SEQUENCE [LARGE SCALE GENOMIC DNA]</scope>
    <source>
        <strain evidence="1">Kwan_BN1</strain>
    </source>
</reference>